<evidence type="ECO:0000313" key="2">
    <source>
        <dbReference type="Proteomes" id="UP000807504"/>
    </source>
</evidence>
<accession>A0A8T0EZ78</accession>
<reference evidence="1" key="1">
    <citation type="journal article" date="2020" name="bioRxiv">
        <title>Chromosome-level reference genome of the European wasp spider Argiope bruennichi: a resource for studies on range expansion and evolutionary adaptation.</title>
        <authorList>
            <person name="Sheffer M.M."/>
            <person name="Hoppe A."/>
            <person name="Krehenwinkel H."/>
            <person name="Uhl G."/>
            <person name="Kuss A.W."/>
            <person name="Jensen L."/>
            <person name="Jensen C."/>
            <person name="Gillespie R.G."/>
            <person name="Hoff K.J."/>
            <person name="Prost S."/>
        </authorList>
    </citation>
    <scope>NUCLEOTIDE SEQUENCE</scope>
</reference>
<dbReference type="EMBL" id="JABXBU010000403">
    <property type="protein sequence ID" value="KAF8784164.1"/>
    <property type="molecule type" value="Genomic_DNA"/>
</dbReference>
<proteinExistence type="predicted"/>
<protein>
    <submittedName>
        <fullName evidence="1">Uncharacterized protein</fullName>
    </submittedName>
</protein>
<dbReference type="AlphaFoldDB" id="A0A8T0EZ78"/>
<keyword evidence="2" id="KW-1185">Reference proteome</keyword>
<evidence type="ECO:0000313" key="1">
    <source>
        <dbReference type="EMBL" id="KAF8784164.1"/>
    </source>
</evidence>
<comment type="caution">
    <text evidence="1">The sequence shown here is derived from an EMBL/GenBank/DDBJ whole genome shotgun (WGS) entry which is preliminary data.</text>
</comment>
<reference evidence="1" key="2">
    <citation type="submission" date="2020-06" db="EMBL/GenBank/DDBJ databases">
        <authorList>
            <person name="Sheffer M."/>
        </authorList>
    </citation>
    <scope>NUCLEOTIDE SEQUENCE</scope>
</reference>
<gene>
    <name evidence="1" type="ORF">HNY73_011607</name>
</gene>
<dbReference type="Proteomes" id="UP000807504">
    <property type="component" value="Unassembled WGS sequence"/>
</dbReference>
<organism evidence="1 2">
    <name type="scientific">Argiope bruennichi</name>
    <name type="common">Wasp spider</name>
    <name type="synonym">Aranea bruennichi</name>
    <dbReference type="NCBI Taxonomy" id="94029"/>
    <lineage>
        <taxon>Eukaryota</taxon>
        <taxon>Metazoa</taxon>
        <taxon>Ecdysozoa</taxon>
        <taxon>Arthropoda</taxon>
        <taxon>Chelicerata</taxon>
        <taxon>Arachnida</taxon>
        <taxon>Araneae</taxon>
        <taxon>Araneomorphae</taxon>
        <taxon>Entelegynae</taxon>
        <taxon>Araneoidea</taxon>
        <taxon>Araneidae</taxon>
        <taxon>Argiope</taxon>
    </lineage>
</organism>
<name>A0A8T0EZ78_ARGBR</name>
<sequence>MYSGRTWTSILFFKNTDPISGPTIFLQFSNYGMTDEHQLEAKSQPTVELFNFNKAFTSVESSILTDICGVQSDPKRSFLLKEAHHPKGHPKVFDGDPSCCSLGIAALGCNNESFSEERPVPPPTQLQGFTCSKACGILVP</sequence>